<proteinExistence type="predicted"/>
<keyword evidence="7" id="KW-0418">Kinase</keyword>
<evidence type="ECO:0000256" key="5">
    <source>
        <dbReference type="ARBA" id="ARBA00023136"/>
    </source>
</evidence>
<accession>A0A926NZI2</accession>
<evidence type="ECO:0000256" key="3">
    <source>
        <dbReference type="ARBA" id="ARBA00022692"/>
    </source>
</evidence>
<keyword evidence="5" id="KW-0472">Membrane</keyword>
<keyword evidence="4" id="KW-1133">Transmembrane helix</keyword>
<evidence type="ECO:0000313" key="8">
    <source>
        <dbReference type="Proteomes" id="UP000598467"/>
    </source>
</evidence>
<comment type="subcellular location">
    <subcellularLocation>
        <location evidence="1">Cell membrane</location>
        <topology evidence="1">Multi-pass membrane protein</topology>
    </subcellularLocation>
</comment>
<name>A0A926NZI2_9HYPH</name>
<dbReference type="GO" id="GO:0016301">
    <property type="term" value="F:kinase activity"/>
    <property type="evidence" value="ECO:0007669"/>
    <property type="project" value="UniProtKB-KW"/>
</dbReference>
<evidence type="ECO:0000313" key="7">
    <source>
        <dbReference type="EMBL" id="MBD1547156.1"/>
    </source>
</evidence>
<reference evidence="7" key="1">
    <citation type="submission" date="2020-05" db="EMBL/GenBank/DDBJ databases">
        <title>Identification of trans-AT polyketide cluster in two marine bacteria, producers of a novel glutaramide-containing polyketide sesbanimide D and analogs.</title>
        <authorList>
            <person name="Kacar D."/>
            <person name="Rodriguez P."/>
            <person name="Canedo L."/>
            <person name="Gonzalez E."/>
            <person name="Galan B."/>
            <person name="De La Calle F."/>
            <person name="Garcia J.L."/>
        </authorList>
    </citation>
    <scope>NUCLEOTIDE SEQUENCE</scope>
    <source>
        <strain evidence="7">PHM038</strain>
    </source>
</reference>
<dbReference type="AlphaFoldDB" id="A0A926NZI2"/>
<dbReference type="InterPro" id="IPR004010">
    <property type="entry name" value="Double_Cache_2"/>
</dbReference>
<dbReference type="GO" id="GO:0005886">
    <property type="term" value="C:plasma membrane"/>
    <property type="evidence" value="ECO:0007669"/>
    <property type="project" value="UniProtKB-SubCell"/>
</dbReference>
<keyword evidence="2" id="KW-1003">Cell membrane</keyword>
<dbReference type="Pfam" id="PF08269">
    <property type="entry name" value="dCache_2"/>
    <property type="match status" value="1"/>
</dbReference>
<evidence type="ECO:0000256" key="4">
    <source>
        <dbReference type="ARBA" id="ARBA00022989"/>
    </source>
</evidence>
<sequence>MFILTPFLSHASEYGTKQEAVDMVKRVVERFDRDGGEKTFAAVTDQSTPEFHDRDLYPFIYDLNGVNVAHGARPALVGKNLLKLKDQDGKYLIQEMIDIAKGEPGHGWVDYKWPNPLNNRIEDKSSYIERMGDYFVGVGVYRF</sequence>
<keyword evidence="7" id="KW-0808">Transferase</keyword>
<dbReference type="Gene3D" id="3.30.450.20">
    <property type="entry name" value="PAS domain"/>
    <property type="match status" value="1"/>
</dbReference>
<dbReference type="Proteomes" id="UP000598467">
    <property type="component" value="Unassembled WGS sequence"/>
</dbReference>
<evidence type="ECO:0000256" key="2">
    <source>
        <dbReference type="ARBA" id="ARBA00022475"/>
    </source>
</evidence>
<evidence type="ECO:0000256" key="1">
    <source>
        <dbReference type="ARBA" id="ARBA00004651"/>
    </source>
</evidence>
<gene>
    <name evidence="7" type="ORF">HK439_12875</name>
</gene>
<dbReference type="InterPro" id="IPR033480">
    <property type="entry name" value="sCache_2"/>
</dbReference>
<feature type="domain" description="Single Cache" evidence="6">
    <location>
        <begin position="10"/>
        <end position="94"/>
    </location>
</feature>
<dbReference type="SMART" id="SM01049">
    <property type="entry name" value="Cache_2"/>
    <property type="match status" value="1"/>
</dbReference>
<protein>
    <submittedName>
        <fullName evidence="7">Histidine kinase</fullName>
    </submittedName>
</protein>
<comment type="caution">
    <text evidence="7">The sequence shown here is derived from an EMBL/GenBank/DDBJ whole genome shotgun (WGS) entry which is preliminary data.</text>
</comment>
<organism evidence="7 8">
    <name type="scientific">Roseibium aggregatum</name>
    <dbReference type="NCBI Taxonomy" id="187304"/>
    <lineage>
        <taxon>Bacteria</taxon>
        <taxon>Pseudomonadati</taxon>
        <taxon>Pseudomonadota</taxon>
        <taxon>Alphaproteobacteria</taxon>
        <taxon>Hyphomicrobiales</taxon>
        <taxon>Stappiaceae</taxon>
        <taxon>Roseibium</taxon>
    </lineage>
</organism>
<evidence type="ECO:0000259" key="6">
    <source>
        <dbReference type="SMART" id="SM01049"/>
    </source>
</evidence>
<keyword evidence="3" id="KW-0812">Transmembrane</keyword>
<dbReference type="EMBL" id="JABFCZ010000013">
    <property type="protein sequence ID" value="MBD1547156.1"/>
    <property type="molecule type" value="Genomic_DNA"/>
</dbReference>